<dbReference type="Proteomes" id="UP001470230">
    <property type="component" value="Unassembled WGS sequence"/>
</dbReference>
<accession>A0ABR2J1H5</accession>
<gene>
    <name evidence="1" type="ORF">M9Y10_007454</name>
</gene>
<sequence length="158" mass="18601">MIINTPFVNLNYFLPLSNFYLYVLDQLNYPILERYFESFAPSYFETLSKENIAKSKLLSRCVQKIEGSIRKKIASFLNESDSNKVIAVISKFMIPKIIDITKRDINRNVESLEELEKIETSQIIGNLKFDNFEKTIIERKNLHNHEYPLLQKYNGQII</sequence>
<organism evidence="1 2">
    <name type="scientific">Tritrichomonas musculus</name>
    <dbReference type="NCBI Taxonomy" id="1915356"/>
    <lineage>
        <taxon>Eukaryota</taxon>
        <taxon>Metamonada</taxon>
        <taxon>Parabasalia</taxon>
        <taxon>Tritrichomonadida</taxon>
        <taxon>Tritrichomonadidae</taxon>
        <taxon>Tritrichomonas</taxon>
    </lineage>
</organism>
<evidence type="ECO:0000313" key="2">
    <source>
        <dbReference type="Proteomes" id="UP001470230"/>
    </source>
</evidence>
<keyword evidence="2" id="KW-1185">Reference proteome</keyword>
<comment type="caution">
    <text evidence="1">The sequence shown here is derived from an EMBL/GenBank/DDBJ whole genome shotgun (WGS) entry which is preliminary data.</text>
</comment>
<protein>
    <submittedName>
        <fullName evidence="1">Uncharacterized protein</fullName>
    </submittedName>
</protein>
<reference evidence="1 2" key="1">
    <citation type="submission" date="2024-04" db="EMBL/GenBank/DDBJ databases">
        <title>Tritrichomonas musculus Genome.</title>
        <authorList>
            <person name="Alves-Ferreira E."/>
            <person name="Grigg M."/>
            <person name="Lorenzi H."/>
            <person name="Galac M."/>
        </authorList>
    </citation>
    <scope>NUCLEOTIDE SEQUENCE [LARGE SCALE GENOMIC DNA]</scope>
    <source>
        <strain evidence="1 2">EAF2021</strain>
    </source>
</reference>
<name>A0ABR2J1H5_9EUKA</name>
<dbReference type="EMBL" id="JAPFFF010000013">
    <property type="protein sequence ID" value="KAK8871714.1"/>
    <property type="molecule type" value="Genomic_DNA"/>
</dbReference>
<evidence type="ECO:0000313" key="1">
    <source>
        <dbReference type="EMBL" id="KAK8871714.1"/>
    </source>
</evidence>
<proteinExistence type="predicted"/>